<dbReference type="OrthoDB" id="1922221at2759"/>
<keyword evidence="3" id="KW-1185">Reference proteome</keyword>
<proteinExistence type="predicted"/>
<name>A0A166ATK8_9AGAM</name>
<evidence type="ECO:0000256" key="1">
    <source>
        <dbReference type="SAM" id="MobiDB-lite"/>
    </source>
</evidence>
<sequence>MATGQWGMGDGMPTAAKSTLGPGDESIIVEHFICKICTTPPPSVIASHTDWLPRQSTWRTQCSQASPHSRSKTLRLRLDLPAQQRPVPAHVPRPRARNANLPGLLARPTLDLHHSNFHTAKAGSFNVNFMPLAGPRGRPEQPGDEQGGGEG</sequence>
<feature type="region of interest" description="Disordered" evidence="1">
    <location>
        <begin position="130"/>
        <end position="151"/>
    </location>
</feature>
<reference evidence="2 3" key="1">
    <citation type="journal article" date="2016" name="Mol. Biol. Evol.">
        <title>Comparative Genomics of Early-Diverging Mushroom-Forming Fungi Provides Insights into the Origins of Lignocellulose Decay Capabilities.</title>
        <authorList>
            <person name="Nagy L.G."/>
            <person name="Riley R."/>
            <person name="Tritt A."/>
            <person name="Adam C."/>
            <person name="Daum C."/>
            <person name="Floudas D."/>
            <person name="Sun H."/>
            <person name="Yadav J.S."/>
            <person name="Pangilinan J."/>
            <person name="Larsson K.H."/>
            <person name="Matsuura K."/>
            <person name="Barry K."/>
            <person name="Labutti K."/>
            <person name="Kuo R."/>
            <person name="Ohm R.A."/>
            <person name="Bhattacharya S.S."/>
            <person name="Shirouzu T."/>
            <person name="Yoshinaga Y."/>
            <person name="Martin F.M."/>
            <person name="Grigoriev I.V."/>
            <person name="Hibbett D.S."/>
        </authorList>
    </citation>
    <scope>NUCLEOTIDE SEQUENCE [LARGE SCALE GENOMIC DNA]</scope>
    <source>
        <strain evidence="2 3">CBS 109695</strain>
    </source>
</reference>
<dbReference type="Proteomes" id="UP000076532">
    <property type="component" value="Unassembled WGS sequence"/>
</dbReference>
<gene>
    <name evidence="2" type="ORF">FIBSPDRAFT_870829</name>
</gene>
<protein>
    <submittedName>
        <fullName evidence="2">Uncharacterized protein</fullName>
    </submittedName>
</protein>
<accession>A0A166ATK8</accession>
<dbReference type="AlphaFoldDB" id="A0A166ATK8"/>
<evidence type="ECO:0000313" key="3">
    <source>
        <dbReference type="Proteomes" id="UP000076532"/>
    </source>
</evidence>
<evidence type="ECO:0000313" key="2">
    <source>
        <dbReference type="EMBL" id="KZP11943.1"/>
    </source>
</evidence>
<organism evidence="2 3">
    <name type="scientific">Athelia psychrophila</name>
    <dbReference type="NCBI Taxonomy" id="1759441"/>
    <lineage>
        <taxon>Eukaryota</taxon>
        <taxon>Fungi</taxon>
        <taxon>Dikarya</taxon>
        <taxon>Basidiomycota</taxon>
        <taxon>Agaricomycotina</taxon>
        <taxon>Agaricomycetes</taxon>
        <taxon>Agaricomycetidae</taxon>
        <taxon>Atheliales</taxon>
        <taxon>Atheliaceae</taxon>
        <taxon>Athelia</taxon>
    </lineage>
</organism>
<dbReference type="EMBL" id="KV417655">
    <property type="protein sequence ID" value="KZP11943.1"/>
    <property type="molecule type" value="Genomic_DNA"/>
</dbReference>